<name>A0ABY0U0U3_PSECE</name>
<evidence type="ECO:0000256" key="1">
    <source>
        <dbReference type="SAM" id="Phobius"/>
    </source>
</evidence>
<dbReference type="EMBL" id="LT629753">
    <property type="protein sequence ID" value="SDR88026.1"/>
    <property type="molecule type" value="Genomic_DNA"/>
</dbReference>
<evidence type="ECO:0000313" key="2">
    <source>
        <dbReference type="EMBL" id="SDR88026.1"/>
    </source>
</evidence>
<feature type="transmembrane region" description="Helical" evidence="1">
    <location>
        <begin position="109"/>
        <end position="126"/>
    </location>
</feature>
<feature type="transmembrane region" description="Helical" evidence="1">
    <location>
        <begin position="86"/>
        <end position="103"/>
    </location>
</feature>
<gene>
    <name evidence="2" type="ORF">SAMN04490182_0207</name>
</gene>
<keyword evidence="3" id="KW-1185">Reference proteome</keyword>
<feature type="transmembrane region" description="Helical" evidence="1">
    <location>
        <begin position="21"/>
        <end position="37"/>
    </location>
</feature>
<protein>
    <recommendedName>
        <fullName evidence="4">Polysaccharide biosynthesis protein</fullName>
    </recommendedName>
</protein>
<dbReference type="Proteomes" id="UP000199576">
    <property type="component" value="Chromosome I"/>
</dbReference>
<keyword evidence="1" id="KW-1133">Transmembrane helix</keyword>
<keyword evidence="1" id="KW-0812">Transmembrane</keyword>
<reference evidence="2 3" key="1">
    <citation type="submission" date="2016-10" db="EMBL/GenBank/DDBJ databases">
        <authorList>
            <person name="Varghese N."/>
            <person name="Submissions S."/>
        </authorList>
    </citation>
    <scope>NUCLEOTIDE SEQUENCE [LARGE SCALE GENOMIC DNA]</scope>
    <source>
        <strain evidence="2 3">BS2981</strain>
    </source>
</reference>
<evidence type="ECO:0008006" key="4">
    <source>
        <dbReference type="Google" id="ProtNLM"/>
    </source>
</evidence>
<keyword evidence="1" id="KW-0472">Membrane</keyword>
<accession>A0ABY0U0U3</accession>
<organism evidence="2 3">
    <name type="scientific">Pseudomonas cedrina</name>
    <dbReference type="NCBI Taxonomy" id="651740"/>
    <lineage>
        <taxon>Bacteria</taxon>
        <taxon>Pseudomonadati</taxon>
        <taxon>Pseudomonadota</taxon>
        <taxon>Gammaproteobacteria</taxon>
        <taxon>Pseudomonadales</taxon>
        <taxon>Pseudomonadaceae</taxon>
        <taxon>Pseudomonas</taxon>
    </lineage>
</organism>
<sequence length="152" mass="17506">MKYSVDPLREYRIWRRYAYRFLPAWGGAMLLCLNSIAGDMAYSLSYYANVYHLPTEYAFATGMALCLLYYVGQTLLYEGSHLAPRVLIPVVVVNTLLSIAYLANNSPTLLNLLPLFSALFYILVLNSKNHRRYTSMLRVKRRRKVRNSAPDP</sequence>
<feature type="transmembrane region" description="Helical" evidence="1">
    <location>
        <begin position="57"/>
        <end position="77"/>
    </location>
</feature>
<evidence type="ECO:0000313" key="3">
    <source>
        <dbReference type="Proteomes" id="UP000199576"/>
    </source>
</evidence>
<proteinExistence type="predicted"/>